<protein>
    <submittedName>
        <fullName evidence="1">Uncharacterized protein</fullName>
    </submittedName>
</protein>
<dbReference type="AlphaFoldDB" id="A0A412DYD0"/>
<evidence type="ECO:0000313" key="1">
    <source>
        <dbReference type="EMBL" id="RGR25346.1"/>
    </source>
</evidence>
<dbReference type="EMBL" id="QRUB01000038">
    <property type="protein sequence ID" value="RGR25346.1"/>
    <property type="molecule type" value="Genomic_DNA"/>
</dbReference>
<gene>
    <name evidence="1" type="ORF">DWY58_18175</name>
</gene>
<sequence>MKKQLFDLTIEEFTRVLLDYPEKIELQFNGYDENGKTEEPDTLIGTYEELNNFAKSYNPNHVCRILIQSTLSHHFDYEIQLNRLDIYNYLEHITSNFHDERIQIVLSEMDYFYTMVYLEDIEKEVWEKYQKNGWEIPIITYTSKITGQEEAYPDFIAMIGKIFPYRETMYHIAISMLKRKMQKQEDNVSYSSNIYLN</sequence>
<dbReference type="Proteomes" id="UP000284161">
    <property type="component" value="Unassembled WGS sequence"/>
</dbReference>
<dbReference type="RefSeq" id="WP_117917928.1">
    <property type="nucleotide sequence ID" value="NZ_QRUB01000038.1"/>
</dbReference>
<name>A0A412DYD0_BACSE</name>
<proteinExistence type="predicted"/>
<organism evidence="1 2">
    <name type="scientific">Bacteroides stercoris</name>
    <dbReference type="NCBI Taxonomy" id="46506"/>
    <lineage>
        <taxon>Bacteria</taxon>
        <taxon>Pseudomonadati</taxon>
        <taxon>Bacteroidota</taxon>
        <taxon>Bacteroidia</taxon>
        <taxon>Bacteroidales</taxon>
        <taxon>Bacteroidaceae</taxon>
        <taxon>Bacteroides</taxon>
    </lineage>
</organism>
<accession>A0A412DYD0</accession>
<reference evidence="1 2" key="1">
    <citation type="submission" date="2018-08" db="EMBL/GenBank/DDBJ databases">
        <title>A genome reference for cultivated species of the human gut microbiota.</title>
        <authorList>
            <person name="Zou Y."/>
            <person name="Xue W."/>
            <person name="Luo G."/>
        </authorList>
    </citation>
    <scope>NUCLEOTIDE SEQUENCE [LARGE SCALE GENOMIC DNA]</scope>
    <source>
        <strain evidence="1 2">AF25-6</strain>
    </source>
</reference>
<evidence type="ECO:0000313" key="2">
    <source>
        <dbReference type="Proteomes" id="UP000284161"/>
    </source>
</evidence>
<comment type="caution">
    <text evidence="1">The sequence shown here is derived from an EMBL/GenBank/DDBJ whole genome shotgun (WGS) entry which is preliminary data.</text>
</comment>